<keyword evidence="6" id="KW-0863">Zinc-finger</keyword>
<evidence type="ECO:0000256" key="4">
    <source>
        <dbReference type="ARBA" id="ARBA00022759"/>
    </source>
</evidence>
<keyword evidence="2" id="KW-0548">Nucleotidyltransferase</keyword>
<dbReference type="SUPFAM" id="SSF57756">
    <property type="entry name" value="Retrovirus zinc finger-like domains"/>
    <property type="match status" value="1"/>
</dbReference>
<dbReference type="PANTHER" id="PTHR37984:SF5">
    <property type="entry name" value="PROTEIN NYNRIN-LIKE"/>
    <property type="match status" value="1"/>
</dbReference>
<dbReference type="PANTHER" id="PTHR37984">
    <property type="entry name" value="PROTEIN CBG26694"/>
    <property type="match status" value="1"/>
</dbReference>
<keyword evidence="1" id="KW-0808">Transferase</keyword>
<dbReference type="SUPFAM" id="SSF56672">
    <property type="entry name" value="DNA/RNA polymerases"/>
    <property type="match status" value="1"/>
</dbReference>
<evidence type="ECO:0000313" key="11">
    <source>
        <dbReference type="Proteomes" id="UP001652628"/>
    </source>
</evidence>
<dbReference type="Gene3D" id="3.10.10.10">
    <property type="entry name" value="HIV Type 1 Reverse Transcriptase, subunit A, domain 1"/>
    <property type="match status" value="1"/>
</dbReference>
<evidence type="ECO:0000259" key="8">
    <source>
        <dbReference type="PROSITE" id="PS50158"/>
    </source>
</evidence>
<organism evidence="11 12">
    <name type="scientific">Drosophila suzukii</name>
    <name type="common">Spotted-wing drosophila fruit fly</name>
    <dbReference type="NCBI Taxonomy" id="28584"/>
    <lineage>
        <taxon>Eukaryota</taxon>
        <taxon>Metazoa</taxon>
        <taxon>Ecdysozoa</taxon>
        <taxon>Arthropoda</taxon>
        <taxon>Hexapoda</taxon>
        <taxon>Insecta</taxon>
        <taxon>Pterygota</taxon>
        <taxon>Neoptera</taxon>
        <taxon>Endopterygota</taxon>
        <taxon>Diptera</taxon>
        <taxon>Brachycera</taxon>
        <taxon>Muscomorpha</taxon>
        <taxon>Ephydroidea</taxon>
        <taxon>Drosophilidae</taxon>
        <taxon>Drosophila</taxon>
        <taxon>Sophophora</taxon>
    </lineage>
</organism>
<dbReference type="PROSITE" id="PS50158">
    <property type="entry name" value="ZF_CCHC"/>
    <property type="match status" value="2"/>
</dbReference>
<keyword evidence="3" id="KW-0540">Nuclease</keyword>
<dbReference type="InterPro" id="IPR050951">
    <property type="entry name" value="Retrovirus_Pol_polyprotein"/>
</dbReference>
<feature type="domain" description="CCHC-type" evidence="8">
    <location>
        <begin position="279"/>
        <end position="294"/>
    </location>
</feature>
<evidence type="ECO:0008006" key="13">
    <source>
        <dbReference type="Google" id="ProtNLM"/>
    </source>
</evidence>
<evidence type="ECO:0000256" key="7">
    <source>
        <dbReference type="SAM" id="MobiDB-lite"/>
    </source>
</evidence>
<dbReference type="Gene3D" id="4.10.60.10">
    <property type="entry name" value="Zinc finger, CCHC-type"/>
    <property type="match status" value="1"/>
</dbReference>
<dbReference type="Pfam" id="PF00098">
    <property type="entry name" value="zf-CCHC"/>
    <property type="match status" value="2"/>
</dbReference>
<evidence type="ECO:0000256" key="5">
    <source>
        <dbReference type="ARBA" id="ARBA00022801"/>
    </source>
</evidence>
<dbReference type="InterPro" id="IPR036875">
    <property type="entry name" value="Znf_CCHC_sf"/>
</dbReference>
<dbReference type="GeneID" id="139354662"/>
<evidence type="ECO:0000256" key="6">
    <source>
        <dbReference type="PROSITE-ProRule" id="PRU00047"/>
    </source>
</evidence>
<dbReference type="CDD" id="cd01647">
    <property type="entry name" value="RT_LTR"/>
    <property type="match status" value="1"/>
</dbReference>
<evidence type="ECO:0000256" key="3">
    <source>
        <dbReference type="ARBA" id="ARBA00022722"/>
    </source>
</evidence>
<proteinExistence type="predicted"/>
<dbReference type="SUPFAM" id="SSF50630">
    <property type="entry name" value="Acid proteases"/>
    <property type="match status" value="1"/>
</dbReference>
<keyword evidence="6" id="KW-0862">Zinc</keyword>
<sequence length="787" mass="89708">MSEPAKSVCEISAGGNPKDIKGVQEPSEISGEESGAAGLTESSSIDENTRTLKDLVQLLAIKIGADERINSCSITAKSFAKIIPEFDGECIPVKNWFDNFELNAAAYGLNIKQMYVQARAKMTNTAKLFLESTYVHEYSEMRMLLDTEFSRQYVCSADVHEQLRDRKKRKQESFHEYLLQMKKIASLGNIDARSVIRYVVDGLNMGSDFRYSLYSCKSYKELQEQYEEFDRVVDKPYKQNDGKWASNQRKQPDFNDRKSHCFNCGSVDHLRKDCKSAVKCFSCNNEGHMSRDCPVSVAGVQVVRSASRIKMVSINHVELECLVDTGADVSILRMYIFNKILNVILERCASKLRGLGNKITCPVGNFLAEVAVDQEITPQKFVVVEDEDIEYDAPLGFDFVSKFDFSLSADGYKFSSPLGEKACKEPNQMSIYNIINTDDEIDVPSQYAKEVSQLIMNYKATDSVAEVPVKLRIVPDGEVVPLRQSPSRFAIAEEKDVLKQIDEWLAAGIIRPSTSNFASRLVLVSKKDGTRRICVDFRKLNSMVLRDCFPVPGIDDVLKKLQKVRFFTTMDLENGFFHVAIEEDSKKFKAFITKYGLYEFNRTPLGFRNSPAVFIRYVNYIFQELMNRDVLDLYMEDIIIHAETAEQCLEKMKLVFNTAGAFGLKIKWRKLQYWSKKSLENESRQHSYILEAKAVYLAVKIFRHYLLGSPFKLVPDCSAFKQTLQKADMPRAVTQWFDLELAVEHRPGERLKHVDCLSRYPDRVMLVYSEITARIKAAQGNSDQLSI</sequence>
<dbReference type="InterPro" id="IPR043128">
    <property type="entry name" value="Rev_trsase/Diguanyl_cyclase"/>
</dbReference>
<keyword evidence="4" id="KW-0255">Endonuclease</keyword>
<dbReference type="InterPro" id="IPR021109">
    <property type="entry name" value="Peptidase_aspartic_dom_sf"/>
</dbReference>
<feature type="region of interest" description="Disordered" evidence="7">
    <location>
        <begin position="1"/>
        <end position="43"/>
    </location>
</feature>
<name>A0ABM4TYG5_DROSZ</name>
<dbReference type="Proteomes" id="UP001652628">
    <property type="component" value="Unplaced"/>
</dbReference>
<dbReference type="InterPro" id="IPR000477">
    <property type="entry name" value="RT_dom"/>
</dbReference>
<keyword evidence="5" id="KW-0378">Hydrolase</keyword>
<feature type="domain" description="CCHC-type" evidence="8">
    <location>
        <begin position="261"/>
        <end position="276"/>
    </location>
</feature>
<accession>A0ABM4TYG5</accession>
<dbReference type="InterPro" id="IPR001878">
    <property type="entry name" value="Znf_CCHC"/>
</dbReference>
<dbReference type="PROSITE" id="PS00141">
    <property type="entry name" value="ASP_PROTEASE"/>
    <property type="match status" value="1"/>
</dbReference>
<keyword evidence="6" id="KW-0479">Metal-binding</keyword>
<evidence type="ECO:0000256" key="2">
    <source>
        <dbReference type="ARBA" id="ARBA00022695"/>
    </source>
</evidence>
<dbReference type="PROSITE" id="PS50175">
    <property type="entry name" value="ASP_PROT_RETROV"/>
    <property type="match status" value="1"/>
</dbReference>
<dbReference type="Gene3D" id="3.30.70.270">
    <property type="match status" value="1"/>
</dbReference>
<dbReference type="RefSeq" id="XP_070855008.1">
    <property type="nucleotide sequence ID" value="XM_070998907.1"/>
</dbReference>
<dbReference type="PROSITE" id="PS50878">
    <property type="entry name" value="RT_POL"/>
    <property type="match status" value="1"/>
</dbReference>
<evidence type="ECO:0000259" key="10">
    <source>
        <dbReference type="PROSITE" id="PS50878"/>
    </source>
</evidence>
<dbReference type="SMART" id="SM00343">
    <property type="entry name" value="ZnF_C2HC"/>
    <property type="match status" value="2"/>
</dbReference>
<feature type="domain" description="Peptidase A2" evidence="9">
    <location>
        <begin position="319"/>
        <end position="356"/>
    </location>
</feature>
<gene>
    <name evidence="12" type="primary">LOC139354662</name>
</gene>
<dbReference type="Gene3D" id="2.40.70.10">
    <property type="entry name" value="Acid Proteases"/>
    <property type="match status" value="1"/>
</dbReference>
<dbReference type="InterPro" id="IPR001969">
    <property type="entry name" value="Aspartic_peptidase_AS"/>
</dbReference>
<reference evidence="12" key="1">
    <citation type="submission" date="2025-08" db="UniProtKB">
        <authorList>
            <consortium name="RefSeq"/>
        </authorList>
    </citation>
    <scope>IDENTIFICATION</scope>
</reference>
<dbReference type="InterPro" id="IPR001995">
    <property type="entry name" value="Peptidase_A2_cat"/>
</dbReference>
<evidence type="ECO:0000256" key="1">
    <source>
        <dbReference type="ARBA" id="ARBA00022679"/>
    </source>
</evidence>
<dbReference type="Pfam" id="PF00078">
    <property type="entry name" value="RVT_1"/>
    <property type="match status" value="1"/>
</dbReference>
<dbReference type="InterPro" id="IPR043502">
    <property type="entry name" value="DNA/RNA_pol_sf"/>
</dbReference>
<keyword evidence="11" id="KW-1185">Reference proteome</keyword>
<feature type="domain" description="Reverse transcriptase" evidence="10">
    <location>
        <begin position="505"/>
        <end position="701"/>
    </location>
</feature>
<evidence type="ECO:0000259" key="9">
    <source>
        <dbReference type="PROSITE" id="PS50175"/>
    </source>
</evidence>
<protein>
    <recommendedName>
        <fullName evidence="13">Reverse transcriptase</fullName>
    </recommendedName>
</protein>
<evidence type="ECO:0000313" key="12">
    <source>
        <dbReference type="RefSeq" id="XP_070855008.1"/>
    </source>
</evidence>